<feature type="non-terminal residue" evidence="1">
    <location>
        <position position="1"/>
    </location>
</feature>
<reference evidence="1" key="1">
    <citation type="journal article" date="2012" name="PLoS ONE">
        <title>Gene sets for utilization of primary and secondary nutrition supplies in the distal gut of endangered iberian lynx.</title>
        <authorList>
            <person name="Alcaide M."/>
            <person name="Messina E."/>
            <person name="Richter M."/>
            <person name="Bargiela R."/>
            <person name="Peplies J."/>
            <person name="Huws S.A."/>
            <person name="Newbold C.J."/>
            <person name="Golyshin P.N."/>
            <person name="Simon M.A."/>
            <person name="Lopez G."/>
            <person name="Yakimov M.M."/>
            <person name="Ferrer M."/>
        </authorList>
    </citation>
    <scope>NUCLEOTIDE SEQUENCE</scope>
</reference>
<evidence type="ECO:0000313" key="1">
    <source>
        <dbReference type="EMBL" id="EJX02487.1"/>
    </source>
</evidence>
<name>J9G5H4_9ZZZZ</name>
<proteinExistence type="predicted"/>
<accession>J9G5H4</accession>
<dbReference type="AlphaFoldDB" id="J9G5H4"/>
<protein>
    <submittedName>
        <fullName evidence="1">Uncharacterized protein</fullName>
    </submittedName>
</protein>
<organism evidence="1">
    <name type="scientific">gut metagenome</name>
    <dbReference type="NCBI Taxonomy" id="749906"/>
    <lineage>
        <taxon>unclassified sequences</taxon>
        <taxon>metagenomes</taxon>
        <taxon>organismal metagenomes</taxon>
    </lineage>
</organism>
<sequence length="22" mass="2607">DDEFEHVSQVFIDRLEAELGEE</sequence>
<comment type="caution">
    <text evidence="1">The sequence shown here is derived from an EMBL/GenBank/DDBJ whole genome shotgun (WGS) entry which is preliminary data.</text>
</comment>
<dbReference type="EMBL" id="AMCI01002525">
    <property type="protein sequence ID" value="EJX02487.1"/>
    <property type="molecule type" value="Genomic_DNA"/>
</dbReference>
<gene>
    <name evidence="1" type="ORF">EVA_09404</name>
</gene>